<proteinExistence type="predicted"/>
<sequence length="78" mass="8543">MTNKVKMSHSKARKNQDKSEKVTFLPKNGPRLPVPQTKACKMAPKAPDGAARLPEAEPLTTSFIQKALDQQSSKLIAI</sequence>
<gene>
    <name evidence="2" type="ORF">PECUL_23A038256</name>
</gene>
<dbReference type="Proteomes" id="UP001295444">
    <property type="component" value="Chromosome 03"/>
</dbReference>
<evidence type="ECO:0000313" key="3">
    <source>
        <dbReference type="Proteomes" id="UP001295444"/>
    </source>
</evidence>
<feature type="compositionally biased region" description="Basic residues" evidence="1">
    <location>
        <begin position="1"/>
        <end position="13"/>
    </location>
</feature>
<feature type="region of interest" description="Disordered" evidence="1">
    <location>
        <begin position="1"/>
        <end position="51"/>
    </location>
</feature>
<keyword evidence="3" id="KW-1185">Reference proteome</keyword>
<organism evidence="2 3">
    <name type="scientific">Pelobates cultripes</name>
    <name type="common">Western spadefoot toad</name>
    <dbReference type="NCBI Taxonomy" id="61616"/>
    <lineage>
        <taxon>Eukaryota</taxon>
        <taxon>Metazoa</taxon>
        <taxon>Chordata</taxon>
        <taxon>Craniata</taxon>
        <taxon>Vertebrata</taxon>
        <taxon>Euteleostomi</taxon>
        <taxon>Amphibia</taxon>
        <taxon>Batrachia</taxon>
        <taxon>Anura</taxon>
        <taxon>Pelobatoidea</taxon>
        <taxon>Pelobatidae</taxon>
        <taxon>Pelobates</taxon>
    </lineage>
</organism>
<protein>
    <submittedName>
        <fullName evidence="2">Uncharacterized protein</fullName>
    </submittedName>
</protein>
<reference evidence="2" key="1">
    <citation type="submission" date="2022-03" db="EMBL/GenBank/DDBJ databases">
        <authorList>
            <person name="Alioto T."/>
            <person name="Alioto T."/>
            <person name="Gomez Garrido J."/>
        </authorList>
    </citation>
    <scope>NUCLEOTIDE SEQUENCE</scope>
</reference>
<dbReference type="EMBL" id="OW240914">
    <property type="protein sequence ID" value="CAH2277817.1"/>
    <property type="molecule type" value="Genomic_DNA"/>
</dbReference>
<accession>A0AAD1RU20</accession>
<evidence type="ECO:0000256" key="1">
    <source>
        <dbReference type="SAM" id="MobiDB-lite"/>
    </source>
</evidence>
<dbReference type="AlphaFoldDB" id="A0AAD1RU20"/>
<name>A0AAD1RU20_PELCU</name>
<evidence type="ECO:0000313" key="2">
    <source>
        <dbReference type="EMBL" id="CAH2277817.1"/>
    </source>
</evidence>